<protein>
    <submittedName>
        <fullName evidence="4">Putative tyrosine-protein kinase</fullName>
    </submittedName>
</protein>
<feature type="transmembrane region" description="Helical" evidence="2">
    <location>
        <begin position="275"/>
        <end position="298"/>
    </location>
</feature>
<organism evidence="4 5">
    <name type="scientific">Stichopus japonicus</name>
    <name type="common">Sea cucumber</name>
    <dbReference type="NCBI Taxonomy" id="307972"/>
    <lineage>
        <taxon>Eukaryota</taxon>
        <taxon>Metazoa</taxon>
        <taxon>Echinodermata</taxon>
        <taxon>Eleutherozoa</taxon>
        <taxon>Echinozoa</taxon>
        <taxon>Holothuroidea</taxon>
        <taxon>Aspidochirotacea</taxon>
        <taxon>Aspidochirotida</taxon>
        <taxon>Stichopodidae</taxon>
        <taxon>Apostichopus</taxon>
    </lineage>
</organism>
<keyword evidence="5" id="KW-1185">Reference proteome</keyword>
<evidence type="ECO:0000313" key="4">
    <source>
        <dbReference type="EMBL" id="PIK40330.1"/>
    </source>
</evidence>
<reference evidence="4 5" key="1">
    <citation type="journal article" date="2017" name="PLoS Biol.">
        <title>The sea cucumber genome provides insights into morphological evolution and visceral regeneration.</title>
        <authorList>
            <person name="Zhang X."/>
            <person name="Sun L."/>
            <person name="Yuan J."/>
            <person name="Sun Y."/>
            <person name="Gao Y."/>
            <person name="Zhang L."/>
            <person name="Li S."/>
            <person name="Dai H."/>
            <person name="Hamel J.F."/>
            <person name="Liu C."/>
            <person name="Yu Y."/>
            <person name="Liu S."/>
            <person name="Lin W."/>
            <person name="Guo K."/>
            <person name="Jin S."/>
            <person name="Xu P."/>
            <person name="Storey K.B."/>
            <person name="Huan P."/>
            <person name="Zhang T."/>
            <person name="Zhou Y."/>
            <person name="Zhang J."/>
            <person name="Lin C."/>
            <person name="Li X."/>
            <person name="Xing L."/>
            <person name="Huo D."/>
            <person name="Sun M."/>
            <person name="Wang L."/>
            <person name="Mercier A."/>
            <person name="Li F."/>
            <person name="Yang H."/>
            <person name="Xiang J."/>
        </authorList>
    </citation>
    <scope>NUCLEOTIDE SEQUENCE [LARGE SCALE GENOMIC DNA]</scope>
    <source>
        <strain evidence="4">Shaxun</strain>
        <tissue evidence="4">Muscle</tissue>
    </source>
</reference>
<dbReference type="CDD" id="cd00063">
    <property type="entry name" value="FN3"/>
    <property type="match status" value="2"/>
</dbReference>
<dbReference type="Pfam" id="PF00041">
    <property type="entry name" value="fn3"/>
    <property type="match status" value="2"/>
</dbReference>
<dbReference type="PANTHER" id="PTHR26391:SF18">
    <property type="entry name" value="PROTEIN KINASE RECEPTOR TIE-1, PUTATIVE-RELATED"/>
    <property type="match status" value="1"/>
</dbReference>
<sequence length="503" mass="55478">MRCLCCGETELPIISESPEVVNVSQTSITIKWRAWDEQTDVGDPPVVGYIVYYRKDATDSWSDVTIIESSQLLQYTQTNLEEDTIYAFSVSTVREGDMGEGSVGPPMTVKTLCEVQSTPTAVMATVTDLNQLNVTWQVDDNDITCSTGITSYTIYYKVDGSSDDPQRITAVSGTTMYTIIEGLESGENYTFIVSLTTDQESPLSEASMAVTFPMSSTPKPQEGSHTSSFGPGPTVDTGEGDCRPVGKKAIKKFQPGYVTVISLLDSEKDGDKSSAVFIVIPAAFAIALLIIITFVLIYRKRSRKASPSPSDPTSFTNNVAIDKEDQDLPTEVKGKTEYIPLAKKEMLKSPDQYQNLNQPVSGDQSEGYEVPQDKISSLVESGSTYEAVGSTVVSKASTEREFKQDNDYEDAVDIKQYAGVYINVDTAKKTTTPKPIKVSELQDYMSRDRRIVIEDVVKEFMVLPRGRQHPCSEALQHERLKSKNSLSKIIPCSQWESKVHSCK</sequence>
<dbReference type="InterPro" id="IPR003961">
    <property type="entry name" value="FN3_dom"/>
</dbReference>
<dbReference type="GO" id="GO:0016301">
    <property type="term" value="F:kinase activity"/>
    <property type="evidence" value="ECO:0007669"/>
    <property type="project" value="UniProtKB-KW"/>
</dbReference>
<evidence type="ECO:0000313" key="5">
    <source>
        <dbReference type="Proteomes" id="UP000230750"/>
    </source>
</evidence>
<dbReference type="OrthoDB" id="261433at2759"/>
<dbReference type="EMBL" id="MRZV01001135">
    <property type="protein sequence ID" value="PIK40330.1"/>
    <property type="molecule type" value="Genomic_DNA"/>
</dbReference>
<keyword evidence="4" id="KW-0418">Kinase</keyword>
<evidence type="ECO:0000256" key="1">
    <source>
        <dbReference type="SAM" id="MobiDB-lite"/>
    </source>
</evidence>
<dbReference type="AlphaFoldDB" id="A0A2G8JX83"/>
<gene>
    <name evidence="4" type="ORF">BSL78_22834</name>
</gene>
<name>A0A2G8JX83_STIJA</name>
<comment type="caution">
    <text evidence="4">The sequence shown here is derived from an EMBL/GenBank/DDBJ whole genome shotgun (WGS) entry which is preliminary data.</text>
</comment>
<feature type="domain" description="Fibronectin type-III" evidence="3">
    <location>
        <begin position="14"/>
        <end position="114"/>
    </location>
</feature>
<dbReference type="InterPro" id="IPR036116">
    <property type="entry name" value="FN3_sf"/>
</dbReference>
<keyword evidence="2" id="KW-0472">Membrane</keyword>
<dbReference type="Gene3D" id="2.60.40.10">
    <property type="entry name" value="Immunoglobulins"/>
    <property type="match status" value="2"/>
</dbReference>
<keyword evidence="4" id="KW-0808">Transferase</keyword>
<evidence type="ECO:0000256" key="2">
    <source>
        <dbReference type="SAM" id="Phobius"/>
    </source>
</evidence>
<accession>A0A2G8JX83</accession>
<feature type="domain" description="Fibronectin type-III" evidence="3">
    <location>
        <begin position="118"/>
        <end position="220"/>
    </location>
</feature>
<dbReference type="SUPFAM" id="SSF49265">
    <property type="entry name" value="Fibronectin type III"/>
    <property type="match status" value="1"/>
</dbReference>
<feature type="compositionally biased region" description="Polar residues" evidence="1">
    <location>
        <begin position="214"/>
        <end position="229"/>
    </location>
</feature>
<dbReference type="STRING" id="307972.A0A2G8JX83"/>
<dbReference type="PROSITE" id="PS50853">
    <property type="entry name" value="FN3"/>
    <property type="match status" value="2"/>
</dbReference>
<proteinExistence type="predicted"/>
<dbReference type="Proteomes" id="UP000230750">
    <property type="component" value="Unassembled WGS sequence"/>
</dbReference>
<dbReference type="SMART" id="SM00060">
    <property type="entry name" value="FN3"/>
    <property type="match status" value="2"/>
</dbReference>
<dbReference type="InterPro" id="IPR013783">
    <property type="entry name" value="Ig-like_fold"/>
</dbReference>
<feature type="region of interest" description="Disordered" evidence="1">
    <location>
        <begin position="303"/>
        <end position="327"/>
    </location>
</feature>
<feature type="region of interest" description="Disordered" evidence="1">
    <location>
        <begin position="214"/>
        <end position="240"/>
    </location>
</feature>
<dbReference type="PANTHER" id="PTHR26391">
    <property type="entry name" value="INACTIVE TYROSINE-PROTEIN KINASE 7"/>
    <property type="match status" value="1"/>
</dbReference>
<feature type="non-terminal residue" evidence="4">
    <location>
        <position position="503"/>
    </location>
</feature>
<keyword evidence="2" id="KW-1133">Transmembrane helix</keyword>
<keyword evidence="2" id="KW-0812">Transmembrane</keyword>
<evidence type="ECO:0000259" key="3">
    <source>
        <dbReference type="PROSITE" id="PS50853"/>
    </source>
</evidence>